<dbReference type="EMBL" id="PPEG02000004">
    <property type="protein sequence ID" value="PWN61699.1"/>
    <property type="molecule type" value="Genomic_DNA"/>
</dbReference>
<name>A0A316WKK1_9FLAO</name>
<sequence length="323" mass="38150">MKKQHEFIHILMDKGRATKYIKNNAHLSAKDAFLLTEKELRRLNSIVNKNKLSDNAIANVIFNKLRGEIAEQEIEIFAKTHFAAGYYSFLDLKEKMIKENCFNYVGIRKYGFIINELLYDIMIFANHIGQKNDSQYSFFNGWKATIEDSRWHNLGTFQLAYYSIFKDKRLDNKFALILTPVALRQTIELKMNRIVGLGDLFDKNGQKIFTKHNFIFDFIKRNKNLLELNIDIKLINKIFEFCNDSVHKGIMPYFWQIFYALRLCDDLFYDPNFKKATSVHSAVKIKDYSLLKSNLEKELIKQFPSPNYDLHIQWIKPEAQLIK</sequence>
<comment type="caution">
    <text evidence="1">The sequence shown here is derived from an EMBL/GenBank/DDBJ whole genome shotgun (WGS) entry which is preliminary data.</text>
</comment>
<gene>
    <name evidence="1" type="ORF">C1634_010495</name>
</gene>
<reference evidence="1 2" key="1">
    <citation type="submission" date="2018-04" db="EMBL/GenBank/DDBJ databases">
        <title>Chryseobacterium oncorhynchi 701B-08T from rainbow trout, and Chryseobacterium viscerum 687B-08T from diseased fish.</title>
        <authorList>
            <person name="Jeong J.-J."/>
            <person name="Lee Y.J."/>
            <person name="Pathiraja D."/>
            <person name="Park B."/>
            <person name="Choi I.-G."/>
            <person name="Kim K.D."/>
        </authorList>
    </citation>
    <scope>NUCLEOTIDE SEQUENCE [LARGE SCALE GENOMIC DNA]</scope>
    <source>
        <strain evidence="1 2">687B-08</strain>
    </source>
</reference>
<organism evidence="1 2">
    <name type="scientific">Chryseobacterium viscerum</name>
    <dbReference type="NCBI Taxonomy" id="1037377"/>
    <lineage>
        <taxon>Bacteria</taxon>
        <taxon>Pseudomonadati</taxon>
        <taxon>Bacteroidota</taxon>
        <taxon>Flavobacteriia</taxon>
        <taxon>Flavobacteriales</taxon>
        <taxon>Weeksellaceae</taxon>
        <taxon>Chryseobacterium group</taxon>
        <taxon>Chryseobacterium</taxon>
    </lineage>
</organism>
<accession>A0A316WKK1</accession>
<protein>
    <submittedName>
        <fullName evidence="1">Uncharacterized protein</fullName>
    </submittedName>
</protein>
<evidence type="ECO:0000313" key="1">
    <source>
        <dbReference type="EMBL" id="PWN61699.1"/>
    </source>
</evidence>
<proteinExistence type="predicted"/>
<dbReference type="RefSeq" id="WP_109738381.1">
    <property type="nucleotide sequence ID" value="NZ_PPEG02000004.1"/>
</dbReference>
<evidence type="ECO:0000313" key="2">
    <source>
        <dbReference type="Proteomes" id="UP000236413"/>
    </source>
</evidence>
<dbReference type="AlphaFoldDB" id="A0A316WKK1"/>
<dbReference type="Proteomes" id="UP000236413">
    <property type="component" value="Unassembled WGS sequence"/>
</dbReference>